<dbReference type="Gene3D" id="3.30.930.10">
    <property type="entry name" value="Bira Bifunctional Protein, Domain 2"/>
    <property type="match status" value="1"/>
</dbReference>
<dbReference type="PROSITE" id="PS50861">
    <property type="entry name" value="AA_TRNA_LIGASE_II_GLYAB"/>
    <property type="match status" value="1"/>
</dbReference>
<dbReference type="GO" id="GO:0016740">
    <property type="term" value="F:transferase activity"/>
    <property type="evidence" value="ECO:0007669"/>
    <property type="project" value="UniProtKB-ARBA"/>
</dbReference>
<dbReference type="EC" id="6.1.1.14" evidence="8"/>
<comment type="subunit">
    <text evidence="8">Tetramer of two alpha and two beta subunits.</text>
</comment>
<comment type="subcellular location">
    <subcellularLocation>
        <location evidence="8">Cytoplasm</location>
    </subcellularLocation>
</comment>
<comment type="similarity">
    <text evidence="1 8">Belongs to the class-II aminoacyl-tRNA synthetase family.</text>
</comment>
<dbReference type="InterPro" id="IPR006194">
    <property type="entry name" value="Gly-tRNA-synth_heterodimer"/>
</dbReference>
<keyword evidence="6 8" id="KW-0030">Aminoacyl-tRNA synthetase</keyword>
<dbReference type="NCBIfam" id="NF006827">
    <property type="entry name" value="PRK09348.1"/>
    <property type="match status" value="1"/>
</dbReference>
<proteinExistence type="inferred from homology"/>
<keyword evidence="4 8" id="KW-0067">ATP-binding</keyword>
<dbReference type="EMBL" id="RBZP01000001">
    <property type="protein sequence ID" value="RKQ37818.1"/>
    <property type="molecule type" value="Genomic_DNA"/>
</dbReference>
<evidence type="ECO:0000256" key="2">
    <source>
        <dbReference type="ARBA" id="ARBA00022598"/>
    </source>
</evidence>
<evidence type="ECO:0000256" key="8">
    <source>
        <dbReference type="HAMAP-Rule" id="MF_00254"/>
    </source>
</evidence>
<evidence type="ECO:0000313" key="9">
    <source>
        <dbReference type="EMBL" id="RKQ37818.1"/>
    </source>
</evidence>
<sequence>MNIQNMILTLQQYWSEQNCILLQAYDVEKGAGTMSPMTLLRSLGPEPWNVAYVEPSRRPDDGRYGENPNRLYQHHQFQVIMKPSPDNIQDLYLDSLKKLGIDPLKHDIRFVEDNWENPTLGAAGLGWEVWLDGMEITQFTYFQQIGGLEANPVAVELTYGIERLASYIQDKENVFELEWNNGVTVHDIFYQPELEHSKYTFEESNTEMLFELFTMYEEEAKTTMEKGLVFPAYDYVLKCSHTFNLLDAKGVISVTERTGYISRIRNLARRIAKAYVAERERLGYPMLKKEEK</sequence>
<dbReference type="GO" id="GO:0006426">
    <property type="term" value="P:glycyl-tRNA aminoacylation"/>
    <property type="evidence" value="ECO:0007669"/>
    <property type="project" value="UniProtKB-UniRule"/>
</dbReference>
<keyword evidence="3 8" id="KW-0547">Nucleotide-binding</keyword>
<evidence type="ECO:0000256" key="1">
    <source>
        <dbReference type="ARBA" id="ARBA00008226"/>
    </source>
</evidence>
<keyword evidence="2 8" id="KW-0436">Ligase</keyword>
<dbReference type="NCBIfam" id="TIGR00388">
    <property type="entry name" value="glyQ"/>
    <property type="match status" value="1"/>
</dbReference>
<evidence type="ECO:0000313" key="10">
    <source>
        <dbReference type="Proteomes" id="UP000269301"/>
    </source>
</evidence>
<dbReference type="PANTHER" id="PTHR30075:SF2">
    <property type="entry name" value="GLYCINE--TRNA LIGASE, CHLOROPLASTIC_MITOCHONDRIAL 2"/>
    <property type="match status" value="1"/>
</dbReference>
<evidence type="ECO:0000256" key="4">
    <source>
        <dbReference type="ARBA" id="ARBA00022840"/>
    </source>
</evidence>
<dbReference type="FunFam" id="3.30.930.10:FF:000006">
    <property type="entry name" value="Glycine--tRNA ligase alpha subunit"/>
    <property type="match status" value="1"/>
</dbReference>
<dbReference type="Gene3D" id="1.20.58.180">
    <property type="entry name" value="Class II aaRS and biotin synthetases, domain 2"/>
    <property type="match status" value="1"/>
</dbReference>
<organism evidence="9 10">
    <name type="scientific">Oceanobacillus halophilus</name>
    <dbReference type="NCBI Taxonomy" id="930130"/>
    <lineage>
        <taxon>Bacteria</taxon>
        <taxon>Bacillati</taxon>
        <taxon>Bacillota</taxon>
        <taxon>Bacilli</taxon>
        <taxon>Bacillales</taxon>
        <taxon>Bacillaceae</taxon>
        <taxon>Oceanobacillus</taxon>
    </lineage>
</organism>
<protein>
    <recommendedName>
        <fullName evidence="8">Glycine--tRNA ligase alpha subunit</fullName>
        <ecNumber evidence="8">6.1.1.14</ecNumber>
    </recommendedName>
    <alternativeName>
        <fullName evidence="8">Glycyl-tRNA synthetase alpha subunit</fullName>
        <shortName evidence="8">GlyRS</shortName>
    </alternativeName>
</protein>
<dbReference type="PRINTS" id="PR01044">
    <property type="entry name" value="TRNASYNTHGA"/>
</dbReference>
<dbReference type="InterPro" id="IPR002310">
    <property type="entry name" value="Gly-tRNA_ligase_asu"/>
</dbReference>
<dbReference type="HAMAP" id="MF_00254">
    <property type="entry name" value="Gly_tRNA_synth_alpha"/>
    <property type="match status" value="1"/>
</dbReference>
<dbReference type="SUPFAM" id="SSF55681">
    <property type="entry name" value="Class II aaRS and biotin synthetases"/>
    <property type="match status" value="1"/>
</dbReference>
<name>A0A495AD10_9BACI</name>
<dbReference type="Pfam" id="PF02091">
    <property type="entry name" value="tRNA-synt_2e"/>
    <property type="match status" value="1"/>
</dbReference>
<dbReference type="PANTHER" id="PTHR30075">
    <property type="entry name" value="GLYCYL-TRNA SYNTHETASE"/>
    <property type="match status" value="1"/>
</dbReference>
<keyword evidence="5 8" id="KW-0648">Protein biosynthesis</keyword>
<dbReference type="CDD" id="cd00733">
    <property type="entry name" value="GlyRS_alpha_core"/>
    <property type="match status" value="1"/>
</dbReference>
<evidence type="ECO:0000256" key="3">
    <source>
        <dbReference type="ARBA" id="ARBA00022741"/>
    </source>
</evidence>
<reference evidence="9 10" key="1">
    <citation type="journal article" date="2016" name="Int. J. Syst. Evol. Microbiol.">
        <title>Oceanobacillus halophilus sp. nov., a novel moderately halophilic bacterium from a hypersaline lake.</title>
        <authorList>
            <person name="Amoozegar M.A."/>
            <person name="Bagheri M."/>
            <person name="Makhdoumi A."/>
            <person name="Nikou M.M."/>
            <person name="Fazeli S.A.S."/>
            <person name="Schumann P."/>
            <person name="Sproer C."/>
            <person name="Sanchez-Porro C."/>
            <person name="Ventosa A."/>
        </authorList>
    </citation>
    <scope>NUCLEOTIDE SEQUENCE [LARGE SCALE GENOMIC DNA]</scope>
    <source>
        <strain evidence="9 10">DSM 23996</strain>
    </source>
</reference>
<evidence type="ECO:0000256" key="7">
    <source>
        <dbReference type="ARBA" id="ARBA00047937"/>
    </source>
</evidence>
<keyword evidence="8" id="KW-0963">Cytoplasm</keyword>
<evidence type="ECO:0000256" key="5">
    <source>
        <dbReference type="ARBA" id="ARBA00022917"/>
    </source>
</evidence>
<accession>A0A495AD10</accession>
<dbReference type="GO" id="GO:0005829">
    <property type="term" value="C:cytosol"/>
    <property type="evidence" value="ECO:0007669"/>
    <property type="project" value="TreeGrafter"/>
</dbReference>
<dbReference type="OrthoDB" id="9802183at2"/>
<dbReference type="GO" id="GO:0005524">
    <property type="term" value="F:ATP binding"/>
    <property type="evidence" value="ECO:0007669"/>
    <property type="project" value="UniProtKB-UniRule"/>
</dbReference>
<dbReference type="RefSeq" id="WP_121202892.1">
    <property type="nucleotide sequence ID" value="NZ_RBZP01000001.1"/>
</dbReference>
<comment type="catalytic activity">
    <reaction evidence="7 8">
        <text>tRNA(Gly) + glycine + ATP = glycyl-tRNA(Gly) + AMP + diphosphate</text>
        <dbReference type="Rhea" id="RHEA:16013"/>
        <dbReference type="Rhea" id="RHEA-COMP:9664"/>
        <dbReference type="Rhea" id="RHEA-COMP:9683"/>
        <dbReference type="ChEBI" id="CHEBI:30616"/>
        <dbReference type="ChEBI" id="CHEBI:33019"/>
        <dbReference type="ChEBI" id="CHEBI:57305"/>
        <dbReference type="ChEBI" id="CHEBI:78442"/>
        <dbReference type="ChEBI" id="CHEBI:78522"/>
        <dbReference type="ChEBI" id="CHEBI:456215"/>
        <dbReference type="EC" id="6.1.1.14"/>
    </reaction>
</comment>
<gene>
    <name evidence="8 9" type="primary">glyQ</name>
    <name evidence="9" type="ORF">D8M06_03195</name>
</gene>
<dbReference type="Proteomes" id="UP000269301">
    <property type="component" value="Unassembled WGS sequence"/>
</dbReference>
<comment type="caution">
    <text evidence="9">The sequence shown here is derived from an EMBL/GenBank/DDBJ whole genome shotgun (WGS) entry which is preliminary data.</text>
</comment>
<keyword evidence="10" id="KW-1185">Reference proteome</keyword>
<dbReference type="GO" id="GO:0004820">
    <property type="term" value="F:glycine-tRNA ligase activity"/>
    <property type="evidence" value="ECO:0007669"/>
    <property type="project" value="UniProtKB-UniRule"/>
</dbReference>
<dbReference type="InterPro" id="IPR045864">
    <property type="entry name" value="aa-tRNA-synth_II/BPL/LPL"/>
</dbReference>
<dbReference type="AlphaFoldDB" id="A0A495AD10"/>
<dbReference type="GO" id="GO:0140096">
    <property type="term" value="F:catalytic activity, acting on a protein"/>
    <property type="evidence" value="ECO:0007669"/>
    <property type="project" value="UniProtKB-ARBA"/>
</dbReference>
<evidence type="ECO:0000256" key="6">
    <source>
        <dbReference type="ARBA" id="ARBA00023146"/>
    </source>
</evidence>